<dbReference type="GO" id="GO:0001228">
    <property type="term" value="F:DNA-binding transcription activator activity, RNA polymerase II-specific"/>
    <property type="evidence" value="ECO:0007669"/>
    <property type="project" value="TreeGrafter"/>
</dbReference>
<dbReference type="PANTHER" id="PTHR13044">
    <property type="entry name" value="ACTIVATING TRANSCRIPTION FACTOR ATF 4/5"/>
    <property type="match status" value="1"/>
</dbReference>
<dbReference type="Proteomes" id="UP000318582">
    <property type="component" value="Unassembled WGS sequence"/>
</dbReference>
<dbReference type="GO" id="GO:0000977">
    <property type="term" value="F:RNA polymerase II transcription regulatory region sequence-specific DNA binding"/>
    <property type="evidence" value="ECO:0007669"/>
    <property type="project" value="TreeGrafter"/>
</dbReference>
<feature type="domain" description="BZIP" evidence="7">
    <location>
        <begin position="183"/>
        <end position="246"/>
    </location>
</feature>
<accession>A0A507E501</accession>
<dbReference type="GO" id="GO:0005634">
    <property type="term" value="C:nucleus"/>
    <property type="evidence" value="ECO:0007669"/>
    <property type="project" value="UniProtKB-SubCell"/>
</dbReference>
<dbReference type="InterPro" id="IPR004827">
    <property type="entry name" value="bZIP"/>
</dbReference>
<reference evidence="8 9" key="1">
    <citation type="journal article" date="2019" name="Sci. Rep.">
        <title>Comparative genomics of chytrid fungi reveal insights into the obligate biotrophic and pathogenic lifestyle of Synchytrium endobioticum.</title>
        <authorList>
            <person name="van de Vossenberg B.T.L.H."/>
            <person name="Warris S."/>
            <person name="Nguyen H.D.T."/>
            <person name="van Gent-Pelzer M.P.E."/>
            <person name="Joly D.L."/>
            <person name="van de Geest H.C."/>
            <person name="Bonants P.J.M."/>
            <person name="Smith D.S."/>
            <person name="Levesque C.A."/>
            <person name="van der Lee T.A.J."/>
        </authorList>
    </citation>
    <scope>NUCLEOTIDE SEQUENCE [LARGE SCALE GENOMIC DNA]</scope>
    <source>
        <strain evidence="8 9">CBS 809.83</strain>
    </source>
</reference>
<comment type="subcellular location">
    <subcellularLocation>
        <location evidence="1">Nucleus</location>
    </subcellularLocation>
</comment>
<evidence type="ECO:0000256" key="4">
    <source>
        <dbReference type="ARBA" id="ARBA00023163"/>
    </source>
</evidence>
<evidence type="ECO:0000256" key="1">
    <source>
        <dbReference type="ARBA" id="ARBA00004123"/>
    </source>
</evidence>
<evidence type="ECO:0000256" key="3">
    <source>
        <dbReference type="ARBA" id="ARBA00023125"/>
    </source>
</evidence>
<keyword evidence="3" id="KW-0238">DNA-binding</keyword>
<dbReference type="Gene3D" id="1.20.5.170">
    <property type="match status" value="1"/>
</dbReference>
<dbReference type="InterPro" id="IPR046347">
    <property type="entry name" value="bZIP_sf"/>
</dbReference>
<dbReference type="SUPFAM" id="SSF57959">
    <property type="entry name" value="Leucine zipper domain"/>
    <property type="match status" value="1"/>
</dbReference>
<dbReference type="Pfam" id="PF07716">
    <property type="entry name" value="bZIP_2"/>
    <property type="match status" value="1"/>
</dbReference>
<keyword evidence="6" id="KW-0175">Coiled coil</keyword>
<feature type="coiled-coil region" evidence="6">
    <location>
        <begin position="208"/>
        <end position="242"/>
    </location>
</feature>
<keyword evidence="2" id="KW-0805">Transcription regulation</keyword>
<sequence length="316" mass="33773">MTSNYDYISMLNMPSTDLSPLSTTDSEFQNDLDLWLNADFSFDPLDPGAAEFGGDRKAFNFGAEPTAVAETPVGHPSPAPVVAQTALLSQPAIPTSFGTPSFAATPLFANQMAINPLGLFAPGVSAVGNDISGLSLQQMIATAAAISNPLNVSAPATTTVPVAAEKVEKPASVSGTEEVREKTLEEVDKRRRNTAASARFRLKKKQREQALEQTAKEMSDKAAQLERRVQEYEMELKWLKQLVTDRDGKKRLRDFYDESGLAFNDGTMAAGCGPEASAAETWPTTPAFAGVMALKSAGPAPATATAGDNNKRRRVD</sequence>
<dbReference type="AlphaFoldDB" id="A0A507E501"/>
<keyword evidence="9" id="KW-1185">Reference proteome</keyword>
<evidence type="ECO:0000313" key="9">
    <source>
        <dbReference type="Proteomes" id="UP000318582"/>
    </source>
</evidence>
<protein>
    <recommendedName>
        <fullName evidence="7">BZIP domain-containing protein</fullName>
    </recommendedName>
</protein>
<evidence type="ECO:0000256" key="2">
    <source>
        <dbReference type="ARBA" id="ARBA00023015"/>
    </source>
</evidence>
<dbReference type="EMBL" id="QEAQ01000040">
    <property type="protein sequence ID" value="TPX58180.1"/>
    <property type="molecule type" value="Genomic_DNA"/>
</dbReference>
<dbReference type="STRING" id="109895.A0A507E501"/>
<dbReference type="CDD" id="cd14705">
    <property type="entry name" value="bZIP_Zip1"/>
    <property type="match status" value="1"/>
</dbReference>
<dbReference type="PROSITE" id="PS50217">
    <property type="entry name" value="BZIP"/>
    <property type="match status" value="1"/>
</dbReference>
<keyword evidence="5" id="KW-0539">Nucleus</keyword>
<proteinExistence type="predicted"/>
<dbReference type="PANTHER" id="PTHR13044:SF14">
    <property type="entry name" value="CRYPTOCEPHAL, ISOFORM A"/>
    <property type="match status" value="1"/>
</dbReference>
<evidence type="ECO:0000259" key="7">
    <source>
        <dbReference type="PROSITE" id="PS50217"/>
    </source>
</evidence>
<dbReference type="SMART" id="SM00338">
    <property type="entry name" value="BRLZ"/>
    <property type="match status" value="1"/>
</dbReference>
<evidence type="ECO:0000313" key="8">
    <source>
        <dbReference type="EMBL" id="TPX58180.1"/>
    </source>
</evidence>
<name>A0A507E501_9FUNG</name>
<gene>
    <name evidence="8" type="ORF">PhCBS80983_g03285</name>
</gene>
<evidence type="ECO:0000256" key="5">
    <source>
        <dbReference type="ARBA" id="ARBA00023242"/>
    </source>
</evidence>
<comment type="caution">
    <text evidence="8">The sequence shown here is derived from an EMBL/GenBank/DDBJ whole genome shotgun (WGS) entry which is preliminary data.</text>
</comment>
<keyword evidence="4" id="KW-0804">Transcription</keyword>
<evidence type="ECO:0000256" key="6">
    <source>
        <dbReference type="SAM" id="Coils"/>
    </source>
</evidence>
<dbReference type="PROSITE" id="PS00036">
    <property type="entry name" value="BZIP_BASIC"/>
    <property type="match status" value="1"/>
</dbReference>
<organism evidence="8 9">
    <name type="scientific">Powellomyces hirtus</name>
    <dbReference type="NCBI Taxonomy" id="109895"/>
    <lineage>
        <taxon>Eukaryota</taxon>
        <taxon>Fungi</taxon>
        <taxon>Fungi incertae sedis</taxon>
        <taxon>Chytridiomycota</taxon>
        <taxon>Chytridiomycota incertae sedis</taxon>
        <taxon>Chytridiomycetes</taxon>
        <taxon>Spizellomycetales</taxon>
        <taxon>Powellomycetaceae</taxon>
        <taxon>Powellomyces</taxon>
    </lineage>
</organism>